<evidence type="ECO:0000313" key="1">
    <source>
        <dbReference type="EnsemblMetazoa" id="GPAI021100-PA"/>
    </source>
</evidence>
<sequence>MDKTYLVAVAFFGATFGYFSVETSCFSASLLGSRIFEEIDSLSGWMLVHGRGCARLQGVMSLTMPVNLLLQITGLPAWTSKLAELLLWVFVNQYLHSSPNDKDIQDK</sequence>
<reference evidence="2" key="1">
    <citation type="submission" date="2014-03" db="EMBL/GenBank/DDBJ databases">
        <authorList>
            <person name="Aksoy S."/>
            <person name="Warren W."/>
            <person name="Wilson R.K."/>
        </authorList>
    </citation>
    <scope>NUCLEOTIDE SEQUENCE [LARGE SCALE GENOMIC DNA]</scope>
    <source>
        <strain evidence="2">IAEA</strain>
    </source>
</reference>
<dbReference type="VEuPathDB" id="VectorBase:GPAI021100"/>
<dbReference type="Proteomes" id="UP000092445">
    <property type="component" value="Unassembled WGS sequence"/>
</dbReference>
<organism evidence="1 2">
    <name type="scientific">Glossina pallidipes</name>
    <name type="common">Tsetse fly</name>
    <dbReference type="NCBI Taxonomy" id="7398"/>
    <lineage>
        <taxon>Eukaryota</taxon>
        <taxon>Metazoa</taxon>
        <taxon>Ecdysozoa</taxon>
        <taxon>Arthropoda</taxon>
        <taxon>Hexapoda</taxon>
        <taxon>Insecta</taxon>
        <taxon>Pterygota</taxon>
        <taxon>Neoptera</taxon>
        <taxon>Endopterygota</taxon>
        <taxon>Diptera</taxon>
        <taxon>Brachycera</taxon>
        <taxon>Muscomorpha</taxon>
        <taxon>Hippoboscoidea</taxon>
        <taxon>Glossinidae</taxon>
        <taxon>Glossina</taxon>
    </lineage>
</organism>
<accession>A0A1A9ZPM7</accession>
<protein>
    <submittedName>
        <fullName evidence="1">Uncharacterized protein</fullName>
    </submittedName>
</protein>
<dbReference type="AlphaFoldDB" id="A0A1A9ZPM7"/>
<dbReference type="EnsemblMetazoa" id="GPAI021100-RA">
    <property type="protein sequence ID" value="GPAI021100-PA"/>
    <property type="gene ID" value="GPAI021100"/>
</dbReference>
<reference evidence="1" key="2">
    <citation type="submission" date="2020-05" db="UniProtKB">
        <authorList>
            <consortium name="EnsemblMetazoa"/>
        </authorList>
    </citation>
    <scope>IDENTIFICATION</scope>
    <source>
        <strain evidence="1">IAEA</strain>
    </source>
</reference>
<name>A0A1A9ZPM7_GLOPL</name>
<proteinExistence type="predicted"/>
<keyword evidence="2" id="KW-1185">Reference proteome</keyword>
<evidence type="ECO:0000313" key="2">
    <source>
        <dbReference type="Proteomes" id="UP000092445"/>
    </source>
</evidence>